<reference evidence="9 10" key="1">
    <citation type="submission" date="2017-10" db="EMBL/GenBank/DDBJ databases">
        <title>The draft genome sequence of Lewinella marina KCTC 32374.</title>
        <authorList>
            <person name="Wang K."/>
        </authorList>
    </citation>
    <scope>NUCLEOTIDE SEQUENCE [LARGE SCALE GENOMIC DNA]</scope>
    <source>
        <strain evidence="9 10">MKG-38</strain>
    </source>
</reference>
<dbReference type="InterPro" id="IPR011990">
    <property type="entry name" value="TPR-like_helical_dom_sf"/>
</dbReference>
<name>A0A2G0CDL6_9BACT</name>
<dbReference type="RefSeq" id="WP_099106967.1">
    <property type="nucleotide sequence ID" value="NZ_JAATJF010000002.1"/>
</dbReference>
<keyword evidence="3 6" id="KW-0732">Signal</keyword>
<evidence type="ECO:0000259" key="8">
    <source>
        <dbReference type="Pfam" id="PF14322"/>
    </source>
</evidence>
<sequence>MQSKYLLIVLLLACLTSCQDDVLNTVARDAFAEDLVYSDPEQLERLVFTAYNSTESWGVNKSEWWGRRFNLEAGSFEAKFNFRDLDLFRYRAGWNPNNVGILNGKWETYWDYVRMINEFLDRVDDSEAMAIAPDRVNVLKAEMKFLRANLYAKLIKFYGGVPIMERALGLNDDFNLARNSYEECVDFIVRELDEAAAVLPESRPDAEFGRATSVAALAVKSRTLLYAASPLHDPANEPSGWMIDYTKPTKWQDAADAAKAVIDLMGDRELIATPDARAYQNHFLRPNADIIFARPYGPEFFDFGTDPNSLWDKTQSPNGYDGWALSSPTHNYAQEYRMADGRTTGEGGYDPSHPHENREMRYYANLLFNGAEFRGRNVEYFLSESPETYPHGLDSPEGLGNTAHSSKTGYNIRKFQDESVEVNGGISGGRPFILYRLAEIYLNYAEAQYHLGNEDEARRYLNRVAARALVPEITASGPALLEAIKRERRVELAFEMHNFFDERRWMEADRLGFDIQGLRWTKKADGTLSHEVYTVVTRPFHPREYFLPIPREEIEKAPSMVQNPGY</sequence>
<dbReference type="EMBL" id="PDLO01000005">
    <property type="protein sequence ID" value="PHK98069.1"/>
    <property type="molecule type" value="Genomic_DNA"/>
</dbReference>
<evidence type="ECO:0000313" key="9">
    <source>
        <dbReference type="EMBL" id="PHK98069.1"/>
    </source>
</evidence>
<evidence type="ECO:0000256" key="5">
    <source>
        <dbReference type="ARBA" id="ARBA00023237"/>
    </source>
</evidence>
<organism evidence="9 10">
    <name type="scientific">Neolewinella marina</name>
    <dbReference type="NCBI Taxonomy" id="438751"/>
    <lineage>
        <taxon>Bacteria</taxon>
        <taxon>Pseudomonadati</taxon>
        <taxon>Bacteroidota</taxon>
        <taxon>Saprospiria</taxon>
        <taxon>Saprospirales</taxon>
        <taxon>Lewinellaceae</taxon>
        <taxon>Neolewinella</taxon>
    </lineage>
</organism>
<dbReference type="InterPro" id="IPR012944">
    <property type="entry name" value="SusD_RagB_dom"/>
</dbReference>
<feature type="domain" description="RagB/SusD" evidence="7">
    <location>
        <begin position="308"/>
        <end position="566"/>
    </location>
</feature>
<accession>A0A2G0CDL6</accession>
<evidence type="ECO:0000313" key="10">
    <source>
        <dbReference type="Proteomes" id="UP000226437"/>
    </source>
</evidence>
<dbReference type="OrthoDB" id="5694214at2"/>
<evidence type="ECO:0000256" key="2">
    <source>
        <dbReference type="ARBA" id="ARBA00006275"/>
    </source>
</evidence>
<comment type="subcellular location">
    <subcellularLocation>
        <location evidence="1">Cell outer membrane</location>
    </subcellularLocation>
</comment>
<keyword evidence="5" id="KW-0998">Cell outer membrane</keyword>
<feature type="domain" description="SusD-like N-terminal" evidence="8">
    <location>
        <begin position="93"/>
        <end position="224"/>
    </location>
</feature>
<feature type="chain" id="PRO_5013598590" evidence="6">
    <location>
        <begin position="21"/>
        <end position="566"/>
    </location>
</feature>
<feature type="signal peptide" evidence="6">
    <location>
        <begin position="1"/>
        <end position="20"/>
    </location>
</feature>
<dbReference type="Pfam" id="PF07980">
    <property type="entry name" value="SusD_RagB"/>
    <property type="match status" value="1"/>
</dbReference>
<evidence type="ECO:0000256" key="4">
    <source>
        <dbReference type="ARBA" id="ARBA00023136"/>
    </source>
</evidence>
<dbReference type="SUPFAM" id="SSF48452">
    <property type="entry name" value="TPR-like"/>
    <property type="match status" value="1"/>
</dbReference>
<dbReference type="Gene3D" id="1.25.40.390">
    <property type="match status" value="1"/>
</dbReference>
<keyword evidence="10" id="KW-1185">Reference proteome</keyword>
<comment type="similarity">
    <text evidence="2">Belongs to the SusD family.</text>
</comment>
<dbReference type="Proteomes" id="UP000226437">
    <property type="component" value="Unassembled WGS sequence"/>
</dbReference>
<dbReference type="GO" id="GO:0009279">
    <property type="term" value="C:cell outer membrane"/>
    <property type="evidence" value="ECO:0007669"/>
    <property type="project" value="UniProtKB-SubCell"/>
</dbReference>
<evidence type="ECO:0000259" key="7">
    <source>
        <dbReference type="Pfam" id="PF07980"/>
    </source>
</evidence>
<dbReference type="InterPro" id="IPR033985">
    <property type="entry name" value="SusD-like_N"/>
</dbReference>
<protein>
    <submittedName>
        <fullName evidence="9">RagB/SusD family nutrient uptake outer membrane protein</fullName>
    </submittedName>
</protein>
<gene>
    <name evidence="9" type="ORF">CGL56_12830</name>
</gene>
<dbReference type="AlphaFoldDB" id="A0A2G0CDL6"/>
<dbReference type="Pfam" id="PF14322">
    <property type="entry name" value="SusD-like_3"/>
    <property type="match status" value="1"/>
</dbReference>
<evidence type="ECO:0000256" key="6">
    <source>
        <dbReference type="SAM" id="SignalP"/>
    </source>
</evidence>
<comment type="caution">
    <text evidence="9">The sequence shown here is derived from an EMBL/GenBank/DDBJ whole genome shotgun (WGS) entry which is preliminary data.</text>
</comment>
<evidence type="ECO:0000256" key="3">
    <source>
        <dbReference type="ARBA" id="ARBA00022729"/>
    </source>
</evidence>
<proteinExistence type="inferred from homology"/>
<evidence type="ECO:0000256" key="1">
    <source>
        <dbReference type="ARBA" id="ARBA00004442"/>
    </source>
</evidence>
<keyword evidence="4" id="KW-0472">Membrane</keyword>